<feature type="compositionally biased region" description="Acidic residues" evidence="2">
    <location>
        <begin position="214"/>
        <end position="233"/>
    </location>
</feature>
<feature type="compositionally biased region" description="Low complexity" evidence="2">
    <location>
        <begin position="329"/>
        <end position="340"/>
    </location>
</feature>
<dbReference type="Proteomes" id="UP000018144">
    <property type="component" value="Unassembled WGS sequence"/>
</dbReference>
<reference evidence="3 4" key="1">
    <citation type="journal article" date="2013" name="PLoS Genet.">
        <title>The genome and development-dependent transcriptomes of Pyronema confluens: a window into fungal evolution.</title>
        <authorList>
            <person name="Traeger S."/>
            <person name="Altegoer F."/>
            <person name="Freitag M."/>
            <person name="Gabaldon T."/>
            <person name="Kempken F."/>
            <person name="Kumar A."/>
            <person name="Marcet-Houben M."/>
            <person name="Poggeler S."/>
            <person name="Stajich J.E."/>
            <person name="Nowrousian M."/>
        </authorList>
    </citation>
    <scope>NUCLEOTIDE SEQUENCE [LARGE SCALE GENOMIC DNA]</scope>
    <source>
        <strain evidence="4">CBS 100304</strain>
        <tissue evidence="3">Vegetative mycelium</tissue>
    </source>
</reference>
<evidence type="ECO:0000313" key="3">
    <source>
        <dbReference type="EMBL" id="CCX13722.1"/>
    </source>
</evidence>
<dbReference type="InterPro" id="IPR007307">
    <property type="entry name" value="Ltv1"/>
</dbReference>
<feature type="region of interest" description="Disordered" evidence="2">
    <location>
        <begin position="209"/>
        <end position="340"/>
    </location>
</feature>
<dbReference type="OrthoDB" id="5852896at2759"/>
<dbReference type="Pfam" id="PF04180">
    <property type="entry name" value="LTV"/>
    <property type="match status" value="1"/>
</dbReference>
<feature type="compositionally biased region" description="Basic and acidic residues" evidence="2">
    <location>
        <begin position="250"/>
        <end position="278"/>
    </location>
</feature>
<dbReference type="STRING" id="1076935.U4L8H1"/>
<dbReference type="EMBL" id="HF935887">
    <property type="protein sequence ID" value="CCX13722.1"/>
    <property type="molecule type" value="Genomic_DNA"/>
</dbReference>
<dbReference type="GO" id="GO:0005634">
    <property type="term" value="C:nucleus"/>
    <property type="evidence" value="ECO:0007669"/>
    <property type="project" value="TreeGrafter"/>
</dbReference>
<dbReference type="eggNOG" id="KOG2637">
    <property type="taxonomic scope" value="Eukaryota"/>
</dbReference>
<dbReference type="GO" id="GO:0030688">
    <property type="term" value="C:preribosome, small subunit precursor"/>
    <property type="evidence" value="ECO:0007669"/>
    <property type="project" value="TreeGrafter"/>
</dbReference>
<dbReference type="GO" id="GO:0042274">
    <property type="term" value="P:ribosomal small subunit biogenesis"/>
    <property type="evidence" value="ECO:0007669"/>
    <property type="project" value="InterPro"/>
</dbReference>
<sequence length="433" mass="48981">MAPPKGTSKKWIDKKSAQTFQLRYRSQADPLINDEEASDFVFAQVEAPNTKIGTAAANPNVKTMKDLHEELGDELKGRRKNEGEASLYGIYYDDTKYDYMQHMREMGGSTEAVFIDAPSVDKQKGKKGKKTLDMALRDEELEPKSTVIRIPKEMMQSENLVKKTYQDQQNIPDAIAGFQPDMDPRIREVLEALEDEEYVENDEDLFNELAQAGEADEDDFFDQEFEEEDDDGWASDATEKPTQPAYVASSKDKEAAPKAEVKEGEEGQGDEWMKEFSKFKKAQKKQRFADDDDASSFADTMSFGGSSAFTAGSISVSGRRRRRREKKAGAATASSGYSMSSSALFRTEGLTLLDDRFDKIEEEYNMDDEDEDDEGIVPETRKDFDSIMDEFLDGYTMTGQRPSTHRIKRGKYQSGLDQLDEIRRTLGNTKIRA</sequence>
<gene>
    <name evidence="3" type="ORF">PCON_13315</name>
</gene>
<comment type="similarity">
    <text evidence="1">Belongs to the LTV1 family.</text>
</comment>
<dbReference type="PANTHER" id="PTHR21531">
    <property type="entry name" value="LOW-TEMPERATURE VIABILITY PROTEIN LTV1-RELATED"/>
    <property type="match status" value="1"/>
</dbReference>
<dbReference type="AlphaFoldDB" id="U4L8H1"/>
<dbReference type="GO" id="GO:0005829">
    <property type="term" value="C:cytosol"/>
    <property type="evidence" value="ECO:0007669"/>
    <property type="project" value="TreeGrafter"/>
</dbReference>
<protein>
    <submittedName>
        <fullName evidence="3">Similar to Protein LTV1 acc. no. Q10191</fullName>
    </submittedName>
</protein>
<dbReference type="OMA" id="TAQHFTL"/>
<evidence type="ECO:0000256" key="2">
    <source>
        <dbReference type="SAM" id="MobiDB-lite"/>
    </source>
</evidence>
<dbReference type="GO" id="GO:0000056">
    <property type="term" value="P:ribosomal small subunit export from nucleus"/>
    <property type="evidence" value="ECO:0007669"/>
    <property type="project" value="TreeGrafter"/>
</dbReference>
<evidence type="ECO:0000256" key="1">
    <source>
        <dbReference type="ARBA" id="ARBA00009078"/>
    </source>
</evidence>
<accession>U4L8H1</accession>
<organism evidence="3 4">
    <name type="scientific">Pyronema omphalodes (strain CBS 100304)</name>
    <name type="common">Pyronema confluens</name>
    <dbReference type="NCBI Taxonomy" id="1076935"/>
    <lineage>
        <taxon>Eukaryota</taxon>
        <taxon>Fungi</taxon>
        <taxon>Dikarya</taxon>
        <taxon>Ascomycota</taxon>
        <taxon>Pezizomycotina</taxon>
        <taxon>Pezizomycetes</taxon>
        <taxon>Pezizales</taxon>
        <taxon>Pyronemataceae</taxon>
        <taxon>Pyronema</taxon>
    </lineage>
</organism>
<evidence type="ECO:0000313" key="4">
    <source>
        <dbReference type="Proteomes" id="UP000018144"/>
    </source>
</evidence>
<name>U4L8H1_PYROM</name>
<dbReference type="PANTHER" id="PTHR21531:SF0">
    <property type="entry name" value="PROTEIN LTV1 HOMOLOG"/>
    <property type="match status" value="1"/>
</dbReference>
<feature type="compositionally biased region" description="Low complexity" evidence="2">
    <location>
        <begin position="295"/>
        <end position="315"/>
    </location>
</feature>
<keyword evidence="4" id="KW-1185">Reference proteome</keyword>
<proteinExistence type="inferred from homology"/>